<accession>A0A2G9H3R1</accession>
<feature type="compositionally biased region" description="Basic and acidic residues" evidence="1">
    <location>
        <begin position="1"/>
        <end position="10"/>
    </location>
</feature>
<dbReference type="OrthoDB" id="2139939at2759"/>
<keyword evidence="3" id="KW-1185">Reference proteome</keyword>
<evidence type="ECO:0000313" key="2">
    <source>
        <dbReference type="EMBL" id="PIN12145.1"/>
    </source>
</evidence>
<feature type="compositionally biased region" description="Basic residues" evidence="1">
    <location>
        <begin position="61"/>
        <end position="77"/>
    </location>
</feature>
<feature type="region of interest" description="Disordered" evidence="1">
    <location>
        <begin position="1"/>
        <end position="83"/>
    </location>
</feature>
<feature type="compositionally biased region" description="Basic residues" evidence="1">
    <location>
        <begin position="38"/>
        <end position="51"/>
    </location>
</feature>
<dbReference type="PANTHER" id="PTHR34117:SF1">
    <property type="entry name" value="STYLE CELL-CYCLE INHIBITOR 1"/>
    <property type="match status" value="1"/>
</dbReference>
<dbReference type="PANTHER" id="PTHR34117">
    <property type="entry name" value="STYLE CELL-CYCLE INHIBITOR 1"/>
    <property type="match status" value="1"/>
</dbReference>
<sequence length="152" mass="17957">MGKSKDDYKLKRSSPSSPRGEDEGRTKRHKRKEDDKKHKSKKEHKSHKSSKRHSDKDKKSGGKRKDKGHKHDKHSKLKVQELSNDDYFSKNNEFAMWLKEEKNIFFSDLSSDSARSLFSEFVSEWNNQELDSRYYEGIATGPRTSHKWNIKQ</sequence>
<proteinExistence type="predicted"/>
<gene>
    <name evidence="2" type="ORF">CDL12_15248</name>
</gene>
<dbReference type="EMBL" id="NKXS01002779">
    <property type="protein sequence ID" value="PIN12145.1"/>
    <property type="molecule type" value="Genomic_DNA"/>
</dbReference>
<protein>
    <submittedName>
        <fullName evidence="2">Uncharacterized protein</fullName>
    </submittedName>
</protein>
<dbReference type="InterPro" id="IPR044688">
    <property type="entry name" value="SCI-1-like"/>
</dbReference>
<organism evidence="2 3">
    <name type="scientific">Handroanthus impetiginosus</name>
    <dbReference type="NCBI Taxonomy" id="429701"/>
    <lineage>
        <taxon>Eukaryota</taxon>
        <taxon>Viridiplantae</taxon>
        <taxon>Streptophyta</taxon>
        <taxon>Embryophyta</taxon>
        <taxon>Tracheophyta</taxon>
        <taxon>Spermatophyta</taxon>
        <taxon>Magnoliopsida</taxon>
        <taxon>eudicotyledons</taxon>
        <taxon>Gunneridae</taxon>
        <taxon>Pentapetalae</taxon>
        <taxon>asterids</taxon>
        <taxon>lamiids</taxon>
        <taxon>Lamiales</taxon>
        <taxon>Bignoniaceae</taxon>
        <taxon>Crescentiina</taxon>
        <taxon>Tabebuia alliance</taxon>
        <taxon>Handroanthus</taxon>
    </lineage>
</organism>
<comment type="caution">
    <text evidence="2">The sequence shown here is derived from an EMBL/GenBank/DDBJ whole genome shotgun (WGS) entry which is preliminary data.</text>
</comment>
<reference evidence="3" key="1">
    <citation type="journal article" date="2018" name="Gigascience">
        <title>Genome assembly of the Pink Ipe (Handroanthus impetiginosus, Bignoniaceae), a highly valued, ecologically keystone Neotropical timber forest tree.</title>
        <authorList>
            <person name="Silva-Junior O.B."/>
            <person name="Grattapaglia D."/>
            <person name="Novaes E."/>
            <person name="Collevatti R.G."/>
        </authorList>
    </citation>
    <scope>NUCLEOTIDE SEQUENCE [LARGE SCALE GENOMIC DNA]</scope>
    <source>
        <strain evidence="3">cv. UFG-1</strain>
    </source>
</reference>
<evidence type="ECO:0000313" key="3">
    <source>
        <dbReference type="Proteomes" id="UP000231279"/>
    </source>
</evidence>
<dbReference type="AlphaFoldDB" id="A0A2G9H3R1"/>
<evidence type="ECO:0000256" key="1">
    <source>
        <dbReference type="SAM" id="MobiDB-lite"/>
    </source>
</evidence>
<name>A0A2G9H3R1_9LAMI</name>
<dbReference type="Proteomes" id="UP000231279">
    <property type="component" value="Unassembled WGS sequence"/>
</dbReference>